<evidence type="ECO:0000313" key="3">
    <source>
        <dbReference type="Proteomes" id="UP000724672"/>
    </source>
</evidence>
<accession>A0A942Z6F2</accession>
<organism evidence="2 3">
    <name type="scientific">Anaeromonas frigoriresistens</name>
    <dbReference type="NCBI Taxonomy" id="2683708"/>
    <lineage>
        <taxon>Bacteria</taxon>
        <taxon>Bacillati</taxon>
        <taxon>Bacillota</taxon>
        <taxon>Tissierellia</taxon>
        <taxon>Tissierellales</taxon>
        <taxon>Thermohalobacteraceae</taxon>
        <taxon>Anaeromonas</taxon>
    </lineage>
</organism>
<dbReference type="GO" id="GO:0016747">
    <property type="term" value="F:acyltransferase activity, transferring groups other than amino-acyl groups"/>
    <property type="evidence" value="ECO:0007669"/>
    <property type="project" value="InterPro"/>
</dbReference>
<reference evidence="2" key="1">
    <citation type="submission" date="2019-12" db="EMBL/GenBank/DDBJ databases">
        <title>Clostridiaceae gen. nov. sp. nov., isolated from sediment in Xinjiang, China.</title>
        <authorList>
            <person name="Zhang R."/>
        </authorList>
    </citation>
    <scope>NUCLEOTIDE SEQUENCE</scope>
    <source>
        <strain evidence="2">D2Q-11</strain>
    </source>
</reference>
<name>A0A942Z6F2_9FIRM</name>
<dbReference type="EMBL" id="WSFT01000016">
    <property type="protein sequence ID" value="MBS4537517.1"/>
    <property type="molecule type" value="Genomic_DNA"/>
</dbReference>
<dbReference type="Proteomes" id="UP000724672">
    <property type="component" value="Unassembled WGS sequence"/>
</dbReference>
<dbReference type="SUPFAM" id="SSF55729">
    <property type="entry name" value="Acyl-CoA N-acyltransferases (Nat)"/>
    <property type="match status" value="1"/>
</dbReference>
<dbReference type="Gene3D" id="3.40.630.30">
    <property type="match status" value="1"/>
</dbReference>
<gene>
    <name evidence="2" type="ORF">GOQ27_03530</name>
</gene>
<dbReference type="CDD" id="cd04301">
    <property type="entry name" value="NAT_SF"/>
    <property type="match status" value="1"/>
</dbReference>
<dbReference type="InterPro" id="IPR000182">
    <property type="entry name" value="GNAT_dom"/>
</dbReference>
<dbReference type="AlphaFoldDB" id="A0A942Z6F2"/>
<protein>
    <submittedName>
        <fullName evidence="2">GNAT family N-acetyltransferase</fullName>
    </submittedName>
</protein>
<dbReference type="PROSITE" id="PS51186">
    <property type="entry name" value="GNAT"/>
    <property type="match status" value="1"/>
</dbReference>
<evidence type="ECO:0000259" key="1">
    <source>
        <dbReference type="PROSITE" id="PS51186"/>
    </source>
</evidence>
<sequence length="198" mass="23256">MLDKSIPYFNIIMRRNAGIDIPEVKLPDGYYFSMYSIGDEEYWAEIETSVGEFDNISEAIEYFNDEYLPYSKELERRMIFIETESGEKVATSTIWWNYTGEKKDPSLNWIGVKPEYQGLGLGKAIVFQTLKRMLEVDGDEKVYLHTQTWSYKAIGIYLQAGFQFLKNETFGEYENDYSKALEILENKIRIDILDFRCI</sequence>
<dbReference type="Pfam" id="PF00583">
    <property type="entry name" value="Acetyltransf_1"/>
    <property type="match status" value="1"/>
</dbReference>
<dbReference type="InterPro" id="IPR016181">
    <property type="entry name" value="Acyl_CoA_acyltransferase"/>
</dbReference>
<dbReference type="RefSeq" id="WP_203365440.1">
    <property type="nucleotide sequence ID" value="NZ_WSFT01000016.1"/>
</dbReference>
<proteinExistence type="predicted"/>
<comment type="caution">
    <text evidence="2">The sequence shown here is derived from an EMBL/GenBank/DDBJ whole genome shotgun (WGS) entry which is preliminary data.</text>
</comment>
<evidence type="ECO:0000313" key="2">
    <source>
        <dbReference type="EMBL" id="MBS4537517.1"/>
    </source>
</evidence>
<feature type="domain" description="N-acetyltransferase" evidence="1">
    <location>
        <begin position="19"/>
        <end position="182"/>
    </location>
</feature>
<keyword evidence="3" id="KW-1185">Reference proteome</keyword>